<name>A0ABV6ITI4_9PROT</name>
<evidence type="ECO:0008006" key="3">
    <source>
        <dbReference type="Google" id="ProtNLM"/>
    </source>
</evidence>
<proteinExistence type="predicted"/>
<dbReference type="Proteomes" id="UP001589789">
    <property type="component" value="Unassembled WGS sequence"/>
</dbReference>
<protein>
    <recommendedName>
        <fullName evidence="3">Alpha/beta hydrolase family protein</fullName>
    </recommendedName>
</protein>
<reference evidence="1 2" key="1">
    <citation type="submission" date="2024-09" db="EMBL/GenBank/DDBJ databases">
        <authorList>
            <person name="Sun Q."/>
            <person name="Mori K."/>
        </authorList>
    </citation>
    <scope>NUCLEOTIDE SEQUENCE [LARGE SCALE GENOMIC DNA]</scope>
    <source>
        <strain evidence="1 2">CCM 7468</strain>
    </source>
</reference>
<sequence>MPGATRTPRLWRPDLALLSRTRDPHPLLRSDGSTVIEVIRSLHVPSGLTNAVPDRQDREDARGAAIEAPLATRPLLLGGSHDTAVRRFLSTFASRSTPDYAIGEDRVAGIDWNFSYNSTPGNLEGVTAPLLVVGVTGHYWIVSAGTAYEHAASRDKSIAFVEGTTHGFTPCEPCARSPRQFGDTMARTFDHVAAWIAARFVPGGAIVRERAL</sequence>
<dbReference type="EMBL" id="JBHLVZ010000019">
    <property type="protein sequence ID" value="MFC0385933.1"/>
    <property type="molecule type" value="Genomic_DNA"/>
</dbReference>
<gene>
    <name evidence="1" type="ORF">ACFFIC_10280</name>
</gene>
<keyword evidence="2" id="KW-1185">Reference proteome</keyword>
<accession>A0ABV6ITI4</accession>
<dbReference type="RefSeq" id="WP_377050074.1">
    <property type="nucleotide sequence ID" value="NZ_JBHLVZ010000019.1"/>
</dbReference>
<comment type="caution">
    <text evidence="1">The sequence shown here is derived from an EMBL/GenBank/DDBJ whole genome shotgun (WGS) entry which is preliminary data.</text>
</comment>
<evidence type="ECO:0000313" key="1">
    <source>
        <dbReference type="EMBL" id="MFC0385933.1"/>
    </source>
</evidence>
<organism evidence="1 2">
    <name type="scientific">Muricoccus vinaceus</name>
    <dbReference type="NCBI Taxonomy" id="424704"/>
    <lineage>
        <taxon>Bacteria</taxon>
        <taxon>Pseudomonadati</taxon>
        <taxon>Pseudomonadota</taxon>
        <taxon>Alphaproteobacteria</taxon>
        <taxon>Acetobacterales</taxon>
        <taxon>Roseomonadaceae</taxon>
        <taxon>Muricoccus</taxon>
    </lineage>
</organism>
<evidence type="ECO:0000313" key="2">
    <source>
        <dbReference type="Proteomes" id="UP001589789"/>
    </source>
</evidence>